<protein>
    <recommendedName>
        <fullName evidence="8">Importin N-terminal domain-containing protein</fullName>
    </recommendedName>
</protein>
<evidence type="ECO:0000313" key="10">
    <source>
        <dbReference type="Proteomes" id="UP000774326"/>
    </source>
</evidence>
<reference evidence="9" key="2">
    <citation type="submission" date="2021-01" db="EMBL/GenBank/DDBJ databases">
        <authorList>
            <person name="Schikora-Tamarit M.A."/>
        </authorList>
    </citation>
    <scope>NUCLEOTIDE SEQUENCE</scope>
    <source>
        <strain evidence="9">CBS2887</strain>
    </source>
</reference>
<evidence type="ECO:0000259" key="8">
    <source>
        <dbReference type="PROSITE" id="PS50166"/>
    </source>
</evidence>
<dbReference type="Proteomes" id="UP000774326">
    <property type="component" value="Unassembled WGS sequence"/>
</dbReference>
<organism evidence="9 10">
    <name type="scientific">Wickerhamomyces pijperi</name>
    <name type="common">Yeast</name>
    <name type="synonym">Pichia pijperi</name>
    <dbReference type="NCBI Taxonomy" id="599730"/>
    <lineage>
        <taxon>Eukaryota</taxon>
        <taxon>Fungi</taxon>
        <taxon>Dikarya</taxon>
        <taxon>Ascomycota</taxon>
        <taxon>Saccharomycotina</taxon>
        <taxon>Saccharomycetes</taxon>
        <taxon>Phaffomycetales</taxon>
        <taxon>Wickerhamomycetaceae</taxon>
        <taxon>Wickerhamomyces</taxon>
    </lineage>
</organism>
<keyword evidence="4" id="KW-0963">Cytoplasm</keyword>
<dbReference type="InterPro" id="IPR016024">
    <property type="entry name" value="ARM-type_fold"/>
</dbReference>
<feature type="domain" description="Importin N-terminal" evidence="8">
    <location>
        <begin position="25"/>
        <end position="92"/>
    </location>
</feature>
<dbReference type="InterPro" id="IPR011989">
    <property type="entry name" value="ARM-like"/>
</dbReference>
<dbReference type="GO" id="GO:0005634">
    <property type="term" value="C:nucleus"/>
    <property type="evidence" value="ECO:0007669"/>
    <property type="project" value="UniProtKB-ARBA"/>
</dbReference>
<evidence type="ECO:0000256" key="7">
    <source>
        <dbReference type="ARBA" id="ARBA00023242"/>
    </source>
</evidence>
<comment type="subcellular location">
    <subcellularLocation>
        <location evidence="2">Cytoplasm</location>
    </subcellularLocation>
    <subcellularLocation>
        <location evidence="1">Nucleus</location>
    </subcellularLocation>
</comment>
<evidence type="ECO:0000256" key="4">
    <source>
        <dbReference type="ARBA" id="ARBA00022490"/>
    </source>
</evidence>
<reference evidence="9" key="1">
    <citation type="journal article" date="2021" name="Open Biol.">
        <title>Shared evolutionary footprints suggest mitochondrial oxidative damage underlies multiple complex I losses in fungi.</title>
        <authorList>
            <person name="Schikora-Tamarit M.A."/>
            <person name="Marcet-Houben M."/>
            <person name="Nosek J."/>
            <person name="Gabaldon T."/>
        </authorList>
    </citation>
    <scope>NUCLEOTIDE SEQUENCE</scope>
    <source>
        <strain evidence="9">CBS2887</strain>
    </source>
</reference>
<keyword evidence="5" id="KW-0677">Repeat</keyword>
<dbReference type="AlphaFoldDB" id="A0A9P8Q3L2"/>
<accession>A0A9P8Q3L2</accession>
<dbReference type="Pfam" id="PF25780">
    <property type="entry name" value="TPR_IPO5"/>
    <property type="match status" value="2"/>
</dbReference>
<sequence>MDQQFVASFEQTLVQATQGETVKAATAKLSNEFYKNPSSLPVSITICQTNSNDQIRLLAAVEARKLVNKFWDTTDDATKSQIRESLLSSAFTDSSKNVRHQLARVISAVTLYDLAQWSNLLPLLSAAVTDDSNVQGKETAAYILLSIVETQNEEFGAHIESFFSLFQKTILDQSSLPVRIYSVQALGNIASVAEEIVDENPQLANAFKSSVPAMVQVLKEVIAAGDEVNAKLVFNTFNDLLLLNAKLIGDNLIHLVQLMIEISVDTQVDEDIRNFSITFLSSAIMYRKNKISSKKLGRDITLACLKIAAEEIDVEAELDNEDDDDNENEESDPSSLALRLIAIASAELPASQVVATIFEQLPALLTSANQFERRGGLAAIGIAVRGAPDYFTSYLPKIVQAISAGLKDSELIVRVAALKSLAQLIQELQDLLSEHYEELLPSIISIIDSATKYTVYKYACISLDALIEFMSMDAVTKYLEPLMNKLFQMLGNTENSKLRAIIISAIGSTAFAAGSSFVPYFAKSIELLEPFIQNTGHIEGMSEDDIELRALTFENISTMARAVRSESFSKVAQPLIEASYVAITSENGRLREAGYAFIYNMAKVYGKDFAPFLDKIIPEIFKTLAQEEFNLNFGEDEDAEDFADMNEEELNEKLQFHTGITIEKESAAITLSELAVGTKELFVPYLEQSVQVLSEQARESYDMRESALAALWKIVESFIAMQVEKTQYPKGIPTASYVDETVLKLIKHTRELSLESLPTEVEISMVTAVLDSFTDLIKKYGAIIITDSGNTDDLQTLCVELMKLLNSEHPAQNFDDEDLPEDEEVDASETDSMLYDSALEVLVSLSFALGGDFNNIFASFKDTIVAGVKSQAKNKKSSSIGALADISAGIKEANPYSQEFLQLLIERLQHDKSLEVKSNAAYGVGIVIFYSVENFTAIYSDIFNALSKLLSKVQKQEATVDQDDEDARDVINRSYANACGCVARLTLKSPESTPLNVVMPILLDHLPLEIGFEENAPIFELIAKLYQTSIDQVAPFTGRIVEVFAHVFVKEQERERLERDSTLGREENIDRLKQFETPELKQKVVELLKFIESQHAGSVSSNELLAKVIA</sequence>
<dbReference type="GO" id="GO:0005737">
    <property type="term" value="C:cytoplasm"/>
    <property type="evidence" value="ECO:0007669"/>
    <property type="project" value="UniProtKB-SubCell"/>
</dbReference>
<proteinExistence type="predicted"/>
<dbReference type="SUPFAM" id="SSF48371">
    <property type="entry name" value="ARM repeat"/>
    <property type="match status" value="2"/>
</dbReference>
<evidence type="ECO:0000256" key="3">
    <source>
        <dbReference type="ARBA" id="ARBA00022448"/>
    </source>
</evidence>
<evidence type="ECO:0000256" key="6">
    <source>
        <dbReference type="ARBA" id="ARBA00022927"/>
    </source>
</evidence>
<dbReference type="InterPro" id="IPR001494">
    <property type="entry name" value="Importin-beta_N"/>
</dbReference>
<keyword evidence="10" id="KW-1185">Reference proteome</keyword>
<comment type="caution">
    <text evidence="9">The sequence shown here is derived from an EMBL/GenBank/DDBJ whole genome shotgun (WGS) entry which is preliminary data.</text>
</comment>
<dbReference type="InterPro" id="IPR058584">
    <property type="entry name" value="IMB1_TNPO1-like_TPR"/>
</dbReference>
<gene>
    <name evidence="9" type="ORF">WICPIJ_006654</name>
</gene>
<dbReference type="Gene3D" id="1.25.10.10">
    <property type="entry name" value="Leucine-rich Repeat Variant"/>
    <property type="match status" value="1"/>
</dbReference>
<name>A0A9P8Q3L2_WICPI</name>
<evidence type="ECO:0000313" key="9">
    <source>
        <dbReference type="EMBL" id="KAH3682390.1"/>
    </source>
</evidence>
<dbReference type="PROSITE" id="PS50166">
    <property type="entry name" value="IMPORTIN_B_NT"/>
    <property type="match status" value="1"/>
</dbReference>
<evidence type="ECO:0000256" key="5">
    <source>
        <dbReference type="ARBA" id="ARBA00022737"/>
    </source>
</evidence>
<dbReference type="EMBL" id="JAEUBG010003741">
    <property type="protein sequence ID" value="KAH3682390.1"/>
    <property type="molecule type" value="Genomic_DNA"/>
</dbReference>
<dbReference type="PANTHER" id="PTHR10527">
    <property type="entry name" value="IMPORTIN BETA"/>
    <property type="match status" value="1"/>
</dbReference>
<dbReference type="Pfam" id="PF03810">
    <property type="entry name" value="IBN_N"/>
    <property type="match status" value="1"/>
</dbReference>
<dbReference type="SMART" id="SM00913">
    <property type="entry name" value="IBN_N"/>
    <property type="match status" value="1"/>
</dbReference>
<dbReference type="Pfam" id="PF25574">
    <property type="entry name" value="TPR_IMB1"/>
    <property type="match status" value="1"/>
</dbReference>
<dbReference type="InterPro" id="IPR040122">
    <property type="entry name" value="Importin_beta"/>
</dbReference>
<dbReference type="OrthoDB" id="7862313at2759"/>
<evidence type="ECO:0000256" key="1">
    <source>
        <dbReference type="ARBA" id="ARBA00004123"/>
    </source>
</evidence>
<keyword evidence="3" id="KW-0813">Transport</keyword>
<dbReference type="InterPro" id="IPR057672">
    <property type="entry name" value="TPR_IPO4/5"/>
</dbReference>
<dbReference type="GO" id="GO:0006606">
    <property type="term" value="P:protein import into nucleus"/>
    <property type="evidence" value="ECO:0007669"/>
    <property type="project" value="InterPro"/>
</dbReference>
<keyword evidence="6" id="KW-0653">Protein transport</keyword>
<keyword evidence="7" id="KW-0539">Nucleus</keyword>
<evidence type="ECO:0000256" key="2">
    <source>
        <dbReference type="ARBA" id="ARBA00004496"/>
    </source>
</evidence>
<dbReference type="GO" id="GO:0031267">
    <property type="term" value="F:small GTPase binding"/>
    <property type="evidence" value="ECO:0007669"/>
    <property type="project" value="InterPro"/>
</dbReference>